<dbReference type="InterPro" id="IPR024301">
    <property type="entry name" value="Amidase_6"/>
</dbReference>
<comment type="caution">
    <text evidence="3">The sequence shown here is derived from an EMBL/GenBank/DDBJ whole genome shotgun (WGS) entry which is preliminary data.</text>
</comment>
<organism evidence="3 4">
    <name type="scientific">Streptomyces cinnamoneus</name>
    <name type="common">Streptoverticillium cinnamoneum</name>
    <dbReference type="NCBI Taxonomy" id="53446"/>
    <lineage>
        <taxon>Bacteria</taxon>
        <taxon>Bacillati</taxon>
        <taxon>Actinomycetota</taxon>
        <taxon>Actinomycetes</taxon>
        <taxon>Kitasatosporales</taxon>
        <taxon>Streptomycetaceae</taxon>
        <taxon>Streptomyces</taxon>
        <taxon>Streptomyces cinnamoneus group</taxon>
    </lineage>
</organism>
<feature type="non-terminal residue" evidence="3">
    <location>
        <position position="1"/>
    </location>
</feature>
<evidence type="ECO:0000313" key="3">
    <source>
        <dbReference type="EMBL" id="PHQ48748.1"/>
    </source>
</evidence>
<evidence type="ECO:0000313" key="4">
    <source>
        <dbReference type="Proteomes" id="UP000222531"/>
    </source>
</evidence>
<protein>
    <recommendedName>
        <fullName evidence="2">Putative amidase domain-containing protein</fullName>
    </recommendedName>
</protein>
<dbReference type="EMBL" id="NHZO01000157">
    <property type="protein sequence ID" value="PHQ48748.1"/>
    <property type="molecule type" value="Genomic_DNA"/>
</dbReference>
<name>A0A2G1XC08_STRCJ</name>
<dbReference type="AlphaFoldDB" id="A0A2G1XC08"/>
<reference evidence="3 4" key="1">
    <citation type="journal article" date="2017" name="Biochemistry">
        <title>Identification of the Biosynthetic Pathway for the Antibiotic Bicyclomycin.</title>
        <authorList>
            <person name="Patteson J."/>
            <person name="Cai W."/>
            <person name="Johnson R.A."/>
            <person name="Santa Maria K."/>
            <person name="Li B."/>
        </authorList>
    </citation>
    <scope>NUCLEOTIDE SEQUENCE [LARGE SCALE GENOMIC DNA]</scope>
    <source>
        <strain evidence="3 4">ATCC 21532</strain>
    </source>
</reference>
<sequence length="326" mass="36355">IQDGRAVGAYSGAAPVGPNIPQNVRDDYKKEQGHISEVNDLIDEALRQASQADKKASAELDKLATKINVSDTNVAHNYIETETAHLEIDMIRGSIPVGKDPHLVRAWWDGLTPEQHKALMLADPVTIADLTGLPDDVGKEIRGRDGKIDRVEMVRYALDHWNKPDDLKFENNCANFASSALEAGGMQKKFDTWLGPRGDNTWGRESGIGIDWWDQRAYHSRSWASAKYLRNFLTDNGGEEVPRSQARPGDLIFYEQVAEDPGKGGEPQGETYHAAVVTSVTPDGDIKLSQHTGEWQNVSLEAREHVATRNHGEQRIHIVRPHPNWY</sequence>
<dbReference type="PANTHER" id="PTHR40032">
    <property type="entry name" value="EXPORTED PROTEIN-RELATED"/>
    <property type="match status" value="1"/>
</dbReference>
<dbReference type="Proteomes" id="UP000222531">
    <property type="component" value="Unassembled WGS sequence"/>
</dbReference>
<gene>
    <name evidence="3" type="ORF">BLA24_28090</name>
</gene>
<dbReference type="Pfam" id="PF12671">
    <property type="entry name" value="Amidase_6"/>
    <property type="match status" value="1"/>
</dbReference>
<dbReference type="PANTHER" id="PTHR40032:SF1">
    <property type="entry name" value="EXPORTED PROTEIN"/>
    <property type="match status" value="1"/>
</dbReference>
<dbReference type="RefSeq" id="WP_192939099.1">
    <property type="nucleotide sequence ID" value="NZ_NHZO01000157.1"/>
</dbReference>
<feature type="domain" description="Putative amidase" evidence="2">
    <location>
        <begin position="149"/>
        <end position="301"/>
    </location>
</feature>
<keyword evidence="4" id="KW-1185">Reference proteome</keyword>
<evidence type="ECO:0000259" key="2">
    <source>
        <dbReference type="Pfam" id="PF12671"/>
    </source>
</evidence>
<accession>A0A2G1XC08</accession>
<evidence type="ECO:0000256" key="1">
    <source>
        <dbReference type="SAM" id="MobiDB-lite"/>
    </source>
</evidence>
<proteinExistence type="predicted"/>
<feature type="region of interest" description="Disordered" evidence="1">
    <location>
        <begin position="1"/>
        <end position="22"/>
    </location>
</feature>